<sequence length="280" mass="29621">MIGWTFGPLRQCTAVDGRWRRHRRAAHEIAGQTRAGHGAGQGIGRATALRFAREGADVLATDIDEAALARLAADADAAGTRVTTRRLDVTDATAITALAAAEPAFDVLFNCAGYVHHGSILDCDDAAWTFSWQLNVTSMYRLARALLPAMIAAGGASIVNMASAASSVKGVPNRFVYGTTKAAVIGLTKSIAADFVEQRIRCNAICPGTIESPSLEQRIAEQARARQVPVDTVRQAFVARQPMGRIGSPDEVAALALYLASDESSFTTGAIHLIDGGWSN</sequence>
<dbReference type="AlphaFoldDB" id="A0AB37AQI1"/>
<evidence type="ECO:0000313" key="5">
    <source>
        <dbReference type="Proteomes" id="UP000237811"/>
    </source>
</evidence>
<dbReference type="InterPro" id="IPR051122">
    <property type="entry name" value="SDR_DHRS6-like"/>
</dbReference>
<proteinExistence type="inferred from homology"/>
<dbReference type="InterPro" id="IPR002347">
    <property type="entry name" value="SDR_fam"/>
</dbReference>
<dbReference type="Proteomes" id="UP000237811">
    <property type="component" value="Unassembled WGS sequence"/>
</dbReference>
<name>A0AB37AQI1_9BURK</name>
<dbReference type="PANTHER" id="PTHR43477">
    <property type="entry name" value="DIHYDROANTICAPSIN 7-DEHYDROGENASE"/>
    <property type="match status" value="1"/>
</dbReference>
<gene>
    <name evidence="4" type="ORF">C6P99_20400</name>
</gene>
<keyword evidence="2" id="KW-0560">Oxidoreductase</keyword>
<dbReference type="Gene3D" id="3.40.50.720">
    <property type="entry name" value="NAD(P)-binding Rossmann-like Domain"/>
    <property type="match status" value="1"/>
</dbReference>
<evidence type="ECO:0000256" key="3">
    <source>
        <dbReference type="ARBA" id="ARBA00023027"/>
    </source>
</evidence>
<dbReference type="Pfam" id="PF13561">
    <property type="entry name" value="adh_short_C2"/>
    <property type="match status" value="1"/>
</dbReference>
<dbReference type="PRINTS" id="PR00081">
    <property type="entry name" value="GDHRDH"/>
</dbReference>
<dbReference type="PROSITE" id="PS00061">
    <property type="entry name" value="ADH_SHORT"/>
    <property type="match status" value="1"/>
</dbReference>
<dbReference type="EMBL" id="PVFR01000060">
    <property type="protein sequence ID" value="PRE44908.1"/>
    <property type="molecule type" value="Genomic_DNA"/>
</dbReference>
<accession>A0AB37AQI1</accession>
<evidence type="ECO:0000256" key="1">
    <source>
        <dbReference type="ARBA" id="ARBA00006484"/>
    </source>
</evidence>
<protein>
    <submittedName>
        <fullName evidence="4">NAD(P)-dependent oxidoreductase</fullName>
    </submittedName>
</protein>
<keyword evidence="3" id="KW-0520">NAD</keyword>
<comment type="similarity">
    <text evidence="1">Belongs to the short-chain dehydrogenases/reductases (SDR) family.</text>
</comment>
<comment type="caution">
    <text evidence="4">The sequence shown here is derived from an EMBL/GenBank/DDBJ whole genome shotgun (WGS) entry which is preliminary data.</text>
</comment>
<dbReference type="SUPFAM" id="SSF51735">
    <property type="entry name" value="NAD(P)-binding Rossmann-fold domains"/>
    <property type="match status" value="1"/>
</dbReference>
<dbReference type="GO" id="GO:0016491">
    <property type="term" value="F:oxidoreductase activity"/>
    <property type="evidence" value="ECO:0007669"/>
    <property type="project" value="UniProtKB-KW"/>
</dbReference>
<dbReference type="FunFam" id="3.40.50.720:FF:000084">
    <property type="entry name" value="Short-chain dehydrogenase reductase"/>
    <property type="match status" value="1"/>
</dbReference>
<organism evidence="4 5">
    <name type="scientific">Burkholderia multivorans</name>
    <dbReference type="NCBI Taxonomy" id="87883"/>
    <lineage>
        <taxon>Bacteria</taxon>
        <taxon>Pseudomonadati</taxon>
        <taxon>Pseudomonadota</taxon>
        <taxon>Betaproteobacteria</taxon>
        <taxon>Burkholderiales</taxon>
        <taxon>Burkholderiaceae</taxon>
        <taxon>Burkholderia</taxon>
        <taxon>Burkholderia cepacia complex</taxon>
    </lineage>
</organism>
<evidence type="ECO:0000313" key="4">
    <source>
        <dbReference type="EMBL" id="PRE44908.1"/>
    </source>
</evidence>
<reference evidence="4 5" key="1">
    <citation type="submission" date="2018-03" db="EMBL/GenBank/DDBJ databases">
        <authorList>
            <person name="Nguyen K."/>
            <person name="Fouts D."/>
            <person name="Sutton G."/>
        </authorList>
    </citation>
    <scope>NUCLEOTIDE SEQUENCE [LARGE SCALE GENOMIC DNA]</scope>
    <source>
        <strain evidence="4 5">AU14328</strain>
    </source>
</reference>
<dbReference type="PANTHER" id="PTHR43477:SF4">
    <property type="entry name" value="DEHYDROGENASE_REDUCTASE SDR FAMILY MEMBER 6"/>
    <property type="match status" value="1"/>
</dbReference>
<evidence type="ECO:0000256" key="2">
    <source>
        <dbReference type="ARBA" id="ARBA00023002"/>
    </source>
</evidence>
<dbReference type="InterPro" id="IPR020904">
    <property type="entry name" value="Sc_DH/Rdtase_CS"/>
</dbReference>
<dbReference type="InterPro" id="IPR036291">
    <property type="entry name" value="NAD(P)-bd_dom_sf"/>
</dbReference>
<dbReference type="PRINTS" id="PR00080">
    <property type="entry name" value="SDRFAMILY"/>
</dbReference>